<feature type="domain" description="Aspartate/ornithine carbamoyltransferase Asp/Orn-binding" evidence="8">
    <location>
        <begin position="164"/>
        <end position="312"/>
    </location>
</feature>
<protein>
    <recommendedName>
        <fullName evidence="7">Aspartate carbamoyltransferase</fullName>
        <ecNumber evidence="7">2.1.3.2</ecNumber>
    </recommendedName>
    <alternativeName>
        <fullName evidence="7">Aspartate transcarbamylase</fullName>
        <shortName evidence="7">ATCase</shortName>
    </alternativeName>
</protein>
<feature type="binding site" evidence="7">
    <location>
        <position position="278"/>
    </location>
    <ligand>
        <name>carbamoyl phosphate</name>
        <dbReference type="ChEBI" id="CHEBI:58228"/>
    </ligand>
</feature>
<dbReference type="InterPro" id="IPR006131">
    <property type="entry name" value="Asp_carbamoyltransf_Asp/Orn-bd"/>
</dbReference>
<dbReference type="FunFam" id="3.40.50.1370:FF:000002">
    <property type="entry name" value="Aspartate carbamoyltransferase 2"/>
    <property type="match status" value="1"/>
</dbReference>
<dbReference type="GO" id="GO:0044205">
    <property type="term" value="P:'de novo' UMP biosynthetic process"/>
    <property type="evidence" value="ECO:0007669"/>
    <property type="project" value="UniProtKB-UniRule"/>
</dbReference>
<dbReference type="HAMAP" id="MF_00001">
    <property type="entry name" value="Asp_carb_tr"/>
    <property type="match status" value="1"/>
</dbReference>
<evidence type="ECO:0000256" key="1">
    <source>
        <dbReference type="ARBA" id="ARBA00004852"/>
    </source>
</evidence>
<organism evidence="10 11">
    <name type="scientific">Ornatilinea apprima</name>
    <dbReference type="NCBI Taxonomy" id="1134406"/>
    <lineage>
        <taxon>Bacteria</taxon>
        <taxon>Bacillati</taxon>
        <taxon>Chloroflexota</taxon>
        <taxon>Anaerolineae</taxon>
        <taxon>Anaerolineales</taxon>
        <taxon>Anaerolineaceae</taxon>
        <taxon>Ornatilinea</taxon>
    </lineage>
</organism>
<dbReference type="InterPro" id="IPR036901">
    <property type="entry name" value="Asp/Orn_carbamoylTrfase_sf"/>
</dbReference>
<keyword evidence="3 7" id="KW-0808">Transferase</keyword>
<feature type="domain" description="Aspartate/ornithine carbamoyltransferase carbamoyl-P binding" evidence="9">
    <location>
        <begin position="14"/>
        <end position="156"/>
    </location>
</feature>
<dbReference type="PRINTS" id="PR00100">
    <property type="entry name" value="AOTCASE"/>
</dbReference>
<name>A0A0P6XFA9_9CHLR</name>
<dbReference type="Pfam" id="PF00185">
    <property type="entry name" value="OTCace"/>
    <property type="match status" value="1"/>
</dbReference>
<comment type="function">
    <text evidence="5 7">Catalyzes the condensation of carbamoyl phosphate and aspartate to form carbamoyl aspartate and inorganic phosphate, the committed step in the de novo pyrimidine nucleotide biosynthesis pathway.</text>
</comment>
<keyword evidence="4 7" id="KW-0665">Pyrimidine biosynthesis</keyword>
<evidence type="ECO:0000256" key="3">
    <source>
        <dbReference type="ARBA" id="ARBA00022679"/>
    </source>
</evidence>
<evidence type="ECO:0000259" key="9">
    <source>
        <dbReference type="Pfam" id="PF02729"/>
    </source>
</evidence>
<comment type="subunit">
    <text evidence="7">Heterododecamer (2C3:3R2) of six catalytic PyrB chains organized as two trimers (C3), and six regulatory PyrI chains organized as three dimers (R2).</text>
</comment>
<dbReference type="Pfam" id="PF02729">
    <property type="entry name" value="OTCace_N"/>
    <property type="match status" value="1"/>
</dbReference>
<evidence type="ECO:0000256" key="6">
    <source>
        <dbReference type="ARBA" id="ARBA00048859"/>
    </source>
</evidence>
<keyword evidence="11" id="KW-1185">Reference proteome</keyword>
<dbReference type="PANTHER" id="PTHR45753:SF6">
    <property type="entry name" value="ASPARTATE CARBAMOYLTRANSFERASE"/>
    <property type="match status" value="1"/>
</dbReference>
<dbReference type="GO" id="GO:0004070">
    <property type="term" value="F:aspartate carbamoyltransferase activity"/>
    <property type="evidence" value="ECO:0007669"/>
    <property type="project" value="UniProtKB-UniRule"/>
</dbReference>
<reference evidence="10 11" key="1">
    <citation type="submission" date="2015-07" db="EMBL/GenBank/DDBJ databases">
        <title>Genome sequence of Ornatilinea apprima DSM 23815.</title>
        <authorList>
            <person name="Hemp J."/>
            <person name="Ward L.M."/>
            <person name="Pace L.A."/>
            <person name="Fischer W.W."/>
        </authorList>
    </citation>
    <scope>NUCLEOTIDE SEQUENCE [LARGE SCALE GENOMIC DNA]</scope>
    <source>
        <strain evidence="10 11">P3M-1</strain>
    </source>
</reference>
<dbReference type="InterPro" id="IPR006130">
    <property type="entry name" value="Asp/Orn_carbamoylTrfase"/>
</dbReference>
<dbReference type="Gene3D" id="3.40.50.1370">
    <property type="entry name" value="Aspartate/ornithine carbamoyltransferase"/>
    <property type="match status" value="2"/>
</dbReference>
<dbReference type="AlphaFoldDB" id="A0A0P6XFA9"/>
<dbReference type="InterPro" id="IPR006132">
    <property type="entry name" value="Asp/Orn_carbamoyltranf_P-bd"/>
</dbReference>
<comment type="pathway">
    <text evidence="1 7">Pyrimidine metabolism; UMP biosynthesis via de novo pathway; (S)-dihydroorotate from bicarbonate: step 2/3.</text>
</comment>
<dbReference type="STRING" id="1134406.ADN00_06335"/>
<comment type="catalytic activity">
    <reaction evidence="6 7">
        <text>carbamoyl phosphate + L-aspartate = N-carbamoyl-L-aspartate + phosphate + H(+)</text>
        <dbReference type="Rhea" id="RHEA:20013"/>
        <dbReference type="ChEBI" id="CHEBI:15378"/>
        <dbReference type="ChEBI" id="CHEBI:29991"/>
        <dbReference type="ChEBI" id="CHEBI:32814"/>
        <dbReference type="ChEBI" id="CHEBI:43474"/>
        <dbReference type="ChEBI" id="CHEBI:58228"/>
        <dbReference type="EC" id="2.1.3.2"/>
    </reaction>
</comment>
<feature type="binding site" evidence="7">
    <location>
        <position position="147"/>
    </location>
    <ligand>
        <name>carbamoyl phosphate</name>
        <dbReference type="ChEBI" id="CHEBI:58228"/>
    </ligand>
</feature>
<feature type="binding site" evidence="7">
    <location>
        <position position="277"/>
    </location>
    <ligand>
        <name>carbamoyl phosphate</name>
        <dbReference type="ChEBI" id="CHEBI:58228"/>
    </ligand>
</feature>
<dbReference type="PANTHER" id="PTHR45753">
    <property type="entry name" value="ORNITHINE CARBAMOYLTRANSFERASE, MITOCHONDRIAL"/>
    <property type="match status" value="1"/>
</dbReference>
<dbReference type="Proteomes" id="UP000050417">
    <property type="component" value="Unassembled WGS sequence"/>
</dbReference>
<evidence type="ECO:0000256" key="2">
    <source>
        <dbReference type="ARBA" id="ARBA00008896"/>
    </source>
</evidence>
<proteinExistence type="inferred from homology"/>
<dbReference type="OrthoDB" id="9774690at2"/>
<feature type="binding site" evidence="7">
    <location>
        <position position="238"/>
    </location>
    <ligand>
        <name>L-aspartate</name>
        <dbReference type="ChEBI" id="CHEBI:29991"/>
    </ligand>
</feature>
<feature type="binding site" evidence="7">
    <location>
        <position position="65"/>
    </location>
    <ligand>
        <name>carbamoyl phosphate</name>
        <dbReference type="ChEBI" id="CHEBI:58228"/>
    </ligand>
</feature>
<evidence type="ECO:0000259" key="8">
    <source>
        <dbReference type="Pfam" id="PF00185"/>
    </source>
</evidence>
<dbReference type="EMBL" id="LGCL01000016">
    <property type="protein sequence ID" value="KPL78888.1"/>
    <property type="molecule type" value="Genomic_DNA"/>
</dbReference>
<gene>
    <name evidence="7" type="primary">pyrB</name>
    <name evidence="10" type="ORF">ADN00_06335</name>
</gene>
<evidence type="ECO:0000256" key="4">
    <source>
        <dbReference type="ARBA" id="ARBA00022975"/>
    </source>
</evidence>
<dbReference type="SUPFAM" id="SSF53671">
    <property type="entry name" value="Aspartate/ornithine carbamoyltransferase"/>
    <property type="match status" value="1"/>
</dbReference>
<dbReference type="PATRIC" id="fig|1134406.4.peg.1769"/>
<evidence type="ECO:0000256" key="7">
    <source>
        <dbReference type="HAMAP-Rule" id="MF_00001"/>
    </source>
</evidence>
<feature type="binding site" evidence="7">
    <location>
        <position position="95"/>
    </location>
    <ligand>
        <name>L-aspartate</name>
        <dbReference type="ChEBI" id="CHEBI:29991"/>
    </ligand>
</feature>
<feature type="binding site" evidence="7">
    <location>
        <position position="144"/>
    </location>
    <ligand>
        <name>carbamoyl phosphate</name>
        <dbReference type="ChEBI" id="CHEBI:58228"/>
    </ligand>
</feature>
<evidence type="ECO:0000256" key="5">
    <source>
        <dbReference type="ARBA" id="ARBA00043884"/>
    </source>
</evidence>
<evidence type="ECO:0000313" key="10">
    <source>
        <dbReference type="EMBL" id="KPL78888.1"/>
    </source>
</evidence>
<comment type="similarity">
    <text evidence="2 7">Belongs to the aspartate/ornithine carbamoyltransferase superfamily. ATCase family.</text>
</comment>
<dbReference type="NCBIfam" id="NF002032">
    <property type="entry name" value="PRK00856.1"/>
    <property type="match status" value="1"/>
</dbReference>
<sequence>MSRKPGFQNGFFKKDILSVDQFDRDGLAYIFTRTDEMSEMVETVGACDLLHGYTLACVFYEPSTRTSASFIAAMERLGGNVIPITQGIQYSSVSKGESLVDTIITLEQYSDVIVLRHPEIGSVAKTAKYSGVPVINAGDGAGEHPTQALLDLYTIRKELGSLNGLRVAMVGDLRNGRTVHSLTKLLMNYDISLRLVSPDVLRLPLGMMNELIDKGIDVRETDRVEDVIKDVDVLYVTRIQKERFTDMAQYEEVKNYFEITPEVMANAKDKMVVMHPLPRVGEIHYTVDKDPRAAYFRQVKNGMYVRMALLAAVLGQA</sequence>
<dbReference type="EC" id="2.1.3.2" evidence="7"/>
<dbReference type="InterPro" id="IPR002082">
    <property type="entry name" value="Asp_carbamoyltransf"/>
</dbReference>
<dbReference type="GO" id="GO:0006207">
    <property type="term" value="P:'de novo' pyrimidine nucleobase biosynthetic process"/>
    <property type="evidence" value="ECO:0007669"/>
    <property type="project" value="InterPro"/>
</dbReference>
<dbReference type="NCBIfam" id="TIGR00670">
    <property type="entry name" value="asp_carb_tr"/>
    <property type="match status" value="1"/>
</dbReference>
<feature type="binding site" evidence="7">
    <location>
        <position position="66"/>
    </location>
    <ligand>
        <name>carbamoyl phosphate</name>
        <dbReference type="ChEBI" id="CHEBI:58228"/>
    </ligand>
</feature>
<feature type="binding site" evidence="7">
    <location>
        <position position="177"/>
    </location>
    <ligand>
        <name>L-aspartate</name>
        <dbReference type="ChEBI" id="CHEBI:29991"/>
    </ligand>
</feature>
<dbReference type="UniPathway" id="UPA00070">
    <property type="reaction ID" value="UER00116"/>
</dbReference>
<comment type="caution">
    <text evidence="10">The sequence shown here is derived from an EMBL/GenBank/DDBJ whole genome shotgun (WGS) entry which is preliminary data.</text>
</comment>
<feature type="binding site" evidence="7">
    <location>
        <position position="116"/>
    </location>
    <ligand>
        <name>carbamoyl phosphate</name>
        <dbReference type="ChEBI" id="CHEBI:58228"/>
    </ligand>
</feature>
<dbReference type="PRINTS" id="PR00101">
    <property type="entry name" value="ATCASE"/>
</dbReference>
<dbReference type="PROSITE" id="PS00097">
    <property type="entry name" value="CARBAMOYLTRANSFERASE"/>
    <property type="match status" value="1"/>
</dbReference>
<evidence type="ECO:0000313" key="11">
    <source>
        <dbReference type="Proteomes" id="UP000050417"/>
    </source>
</evidence>
<dbReference type="GO" id="GO:0016597">
    <property type="term" value="F:amino acid binding"/>
    <property type="evidence" value="ECO:0007669"/>
    <property type="project" value="InterPro"/>
</dbReference>
<dbReference type="GO" id="GO:0006520">
    <property type="term" value="P:amino acid metabolic process"/>
    <property type="evidence" value="ECO:0007669"/>
    <property type="project" value="InterPro"/>
</dbReference>
<accession>A0A0P6XFA9</accession>